<reference evidence="2 4" key="1">
    <citation type="journal article" date="2008" name="Science">
        <title>The Physcomitrella genome reveals evolutionary insights into the conquest of land by plants.</title>
        <authorList>
            <person name="Rensing S."/>
            <person name="Lang D."/>
            <person name="Zimmer A."/>
            <person name="Terry A."/>
            <person name="Salamov A."/>
            <person name="Shapiro H."/>
            <person name="Nishiyama T."/>
            <person name="Perroud P.-F."/>
            <person name="Lindquist E."/>
            <person name="Kamisugi Y."/>
            <person name="Tanahashi T."/>
            <person name="Sakakibara K."/>
            <person name="Fujita T."/>
            <person name="Oishi K."/>
            <person name="Shin-I T."/>
            <person name="Kuroki Y."/>
            <person name="Toyoda A."/>
            <person name="Suzuki Y."/>
            <person name="Hashimoto A."/>
            <person name="Yamaguchi K."/>
            <person name="Sugano A."/>
            <person name="Kohara Y."/>
            <person name="Fujiyama A."/>
            <person name="Anterola A."/>
            <person name="Aoki S."/>
            <person name="Ashton N."/>
            <person name="Barbazuk W.B."/>
            <person name="Barker E."/>
            <person name="Bennetzen J."/>
            <person name="Bezanilla M."/>
            <person name="Blankenship R."/>
            <person name="Cho S.H."/>
            <person name="Dutcher S."/>
            <person name="Estelle M."/>
            <person name="Fawcett J.A."/>
            <person name="Gundlach H."/>
            <person name="Hanada K."/>
            <person name="Heyl A."/>
            <person name="Hicks K.A."/>
            <person name="Hugh J."/>
            <person name="Lohr M."/>
            <person name="Mayer K."/>
            <person name="Melkozernov A."/>
            <person name="Murata T."/>
            <person name="Nelson D."/>
            <person name="Pils B."/>
            <person name="Prigge M."/>
            <person name="Reiss B."/>
            <person name="Renner T."/>
            <person name="Rombauts S."/>
            <person name="Rushton P."/>
            <person name="Sanderfoot A."/>
            <person name="Schween G."/>
            <person name="Shiu S.-H."/>
            <person name="Stueber K."/>
            <person name="Theodoulou F.L."/>
            <person name="Tu H."/>
            <person name="Van de Peer Y."/>
            <person name="Verrier P.J."/>
            <person name="Waters E."/>
            <person name="Wood A."/>
            <person name="Yang L."/>
            <person name="Cove D."/>
            <person name="Cuming A."/>
            <person name="Hasebe M."/>
            <person name="Lucas S."/>
            <person name="Mishler D.B."/>
            <person name="Reski R."/>
            <person name="Grigoriev I."/>
            <person name="Quatrano R.S."/>
            <person name="Boore J.L."/>
        </authorList>
    </citation>
    <scope>NUCLEOTIDE SEQUENCE [LARGE SCALE GENOMIC DNA]</scope>
    <source>
        <strain evidence="3 4">cv. Gransden 2004</strain>
    </source>
</reference>
<dbReference type="InParanoid" id="A0A2K1JPH7"/>
<reference evidence="3" key="3">
    <citation type="submission" date="2020-12" db="UniProtKB">
        <authorList>
            <consortium name="EnsemblPlants"/>
        </authorList>
    </citation>
    <scope>IDENTIFICATION</scope>
</reference>
<dbReference type="Gramene" id="Pp3c12_1800V3.2">
    <property type="protein sequence ID" value="PAC:32973104.CDS.1"/>
    <property type="gene ID" value="Pp3c12_1800"/>
</dbReference>
<evidence type="ECO:0000313" key="4">
    <source>
        <dbReference type="Proteomes" id="UP000006727"/>
    </source>
</evidence>
<gene>
    <name evidence="2" type="ORF">PHYPA_015696</name>
</gene>
<reference evidence="2 4" key="2">
    <citation type="journal article" date="2018" name="Plant J.">
        <title>The Physcomitrella patens chromosome-scale assembly reveals moss genome structure and evolution.</title>
        <authorList>
            <person name="Lang D."/>
            <person name="Ullrich K.K."/>
            <person name="Murat F."/>
            <person name="Fuchs J."/>
            <person name="Jenkins J."/>
            <person name="Haas F.B."/>
            <person name="Piednoel M."/>
            <person name="Gundlach H."/>
            <person name="Van Bel M."/>
            <person name="Meyberg R."/>
            <person name="Vives C."/>
            <person name="Morata J."/>
            <person name="Symeonidi A."/>
            <person name="Hiss M."/>
            <person name="Muchero W."/>
            <person name="Kamisugi Y."/>
            <person name="Saleh O."/>
            <person name="Blanc G."/>
            <person name="Decker E.L."/>
            <person name="van Gessel N."/>
            <person name="Grimwood J."/>
            <person name="Hayes R.D."/>
            <person name="Graham S.W."/>
            <person name="Gunter L.E."/>
            <person name="McDaniel S.F."/>
            <person name="Hoernstein S.N.W."/>
            <person name="Larsson A."/>
            <person name="Li F.W."/>
            <person name="Perroud P.F."/>
            <person name="Phillips J."/>
            <person name="Ranjan P."/>
            <person name="Rokshar D.S."/>
            <person name="Rothfels C.J."/>
            <person name="Schneider L."/>
            <person name="Shu S."/>
            <person name="Stevenson D.W."/>
            <person name="Thummler F."/>
            <person name="Tillich M."/>
            <person name="Villarreal Aguilar J.C."/>
            <person name="Widiez T."/>
            <person name="Wong G.K."/>
            <person name="Wymore A."/>
            <person name="Zhang Y."/>
            <person name="Zimmer A.D."/>
            <person name="Quatrano R.S."/>
            <person name="Mayer K.F.X."/>
            <person name="Goodstein D."/>
            <person name="Casacuberta J.M."/>
            <person name="Vandepoele K."/>
            <person name="Reski R."/>
            <person name="Cuming A.C."/>
            <person name="Tuskan G.A."/>
            <person name="Maumus F."/>
            <person name="Salse J."/>
            <person name="Schmutz J."/>
            <person name="Rensing S.A."/>
        </authorList>
    </citation>
    <scope>NUCLEOTIDE SEQUENCE [LARGE SCALE GENOMIC DNA]</scope>
    <source>
        <strain evidence="3 4">cv. Gransden 2004</strain>
    </source>
</reference>
<accession>A0A2K1JPH7</accession>
<name>A0A2K1JPH7_PHYPA</name>
<dbReference type="Proteomes" id="UP000006727">
    <property type="component" value="Chromosome 12"/>
</dbReference>
<dbReference type="EnsemblPlants" id="Pp3c12_1800V3.1">
    <property type="protein sequence ID" value="PAC:32973103.CDS.1"/>
    <property type="gene ID" value="Pp3c12_1800"/>
</dbReference>
<sequence length="80" mass="8937">MSRLGFRTKKDDTKTNKHVAQPPDPDLLMRQMDRSIAAVEYQRATSQLSKHRPPQSSKPSDNGKAMRVKDESVVLAKGSS</sequence>
<organism evidence="2">
    <name type="scientific">Physcomitrium patens</name>
    <name type="common">Spreading-leaved earth moss</name>
    <name type="synonym">Physcomitrella patens</name>
    <dbReference type="NCBI Taxonomy" id="3218"/>
    <lineage>
        <taxon>Eukaryota</taxon>
        <taxon>Viridiplantae</taxon>
        <taxon>Streptophyta</taxon>
        <taxon>Embryophyta</taxon>
        <taxon>Bryophyta</taxon>
        <taxon>Bryophytina</taxon>
        <taxon>Bryopsida</taxon>
        <taxon>Funariidae</taxon>
        <taxon>Funariales</taxon>
        <taxon>Funariaceae</taxon>
        <taxon>Physcomitrium</taxon>
    </lineage>
</organism>
<dbReference type="Gramene" id="Pp3c12_1800V3.1">
    <property type="protein sequence ID" value="PAC:32973103.CDS.1"/>
    <property type="gene ID" value="Pp3c12_1800"/>
</dbReference>
<dbReference type="PaxDb" id="3218-PP1S128_50V6.1"/>
<dbReference type="EnsemblPlants" id="Pp3c12_1800V3.2">
    <property type="protein sequence ID" value="PAC:32973104.CDS.1"/>
    <property type="gene ID" value="Pp3c12_1800"/>
</dbReference>
<dbReference type="Gramene" id="Pp3c12_1800V3.3">
    <property type="protein sequence ID" value="PAC:32973105.CDS.1"/>
    <property type="gene ID" value="Pp3c12_1800"/>
</dbReference>
<dbReference type="AlphaFoldDB" id="A0A2K1JPH7"/>
<dbReference type="EnsemblPlants" id="Pp3c12_1800V3.3">
    <property type="protein sequence ID" value="PAC:32973105.CDS.1"/>
    <property type="gene ID" value="Pp3c12_1800"/>
</dbReference>
<feature type="region of interest" description="Disordered" evidence="1">
    <location>
        <begin position="1"/>
        <end position="26"/>
    </location>
</feature>
<feature type="compositionally biased region" description="Polar residues" evidence="1">
    <location>
        <begin position="43"/>
        <end position="60"/>
    </location>
</feature>
<proteinExistence type="predicted"/>
<protein>
    <submittedName>
        <fullName evidence="2 3">Uncharacterized protein</fullName>
    </submittedName>
</protein>
<dbReference type="EMBL" id="ABEU02000012">
    <property type="protein sequence ID" value="PNR43316.1"/>
    <property type="molecule type" value="Genomic_DNA"/>
</dbReference>
<keyword evidence="4" id="KW-1185">Reference proteome</keyword>
<evidence type="ECO:0000256" key="1">
    <source>
        <dbReference type="SAM" id="MobiDB-lite"/>
    </source>
</evidence>
<evidence type="ECO:0000313" key="2">
    <source>
        <dbReference type="EMBL" id="PNR43316.1"/>
    </source>
</evidence>
<evidence type="ECO:0000313" key="3">
    <source>
        <dbReference type="EnsemblPlants" id="PAC:32973103.CDS.1"/>
    </source>
</evidence>
<feature type="region of interest" description="Disordered" evidence="1">
    <location>
        <begin position="41"/>
        <end position="80"/>
    </location>
</feature>